<gene>
    <name evidence="1" type="ORF">Drose_37245</name>
</gene>
<protein>
    <submittedName>
        <fullName evidence="1">Uncharacterized protein</fullName>
    </submittedName>
</protein>
<evidence type="ECO:0000313" key="1">
    <source>
        <dbReference type="EMBL" id="UWZ36591.1"/>
    </source>
</evidence>
<accession>A0ABY5Z3H6</accession>
<dbReference type="RefSeq" id="WP_260725934.1">
    <property type="nucleotide sequence ID" value="NZ_BAAABS010000093.1"/>
</dbReference>
<reference evidence="1" key="1">
    <citation type="submission" date="2021-04" db="EMBL/GenBank/DDBJ databases">
        <title>Biosynthetic gene clusters of Dactylosporangioum roseum.</title>
        <authorList>
            <person name="Hartkoorn R.C."/>
            <person name="Beaudoing E."/>
            <person name="Hot D."/>
            <person name="Moureu S."/>
        </authorList>
    </citation>
    <scope>NUCLEOTIDE SEQUENCE</scope>
    <source>
        <strain evidence="1">NRRL B-16295</strain>
    </source>
</reference>
<keyword evidence="2" id="KW-1185">Reference proteome</keyword>
<organism evidence="1 2">
    <name type="scientific">Dactylosporangium roseum</name>
    <dbReference type="NCBI Taxonomy" id="47989"/>
    <lineage>
        <taxon>Bacteria</taxon>
        <taxon>Bacillati</taxon>
        <taxon>Actinomycetota</taxon>
        <taxon>Actinomycetes</taxon>
        <taxon>Micromonosporales</taxon>
        <taxon>Micromonosporaceae</taxon>
        <taxon>Dactylosporangium</taxon>
    </lineage>
</organism>
<name>A0ABY5Z3H6_9ACTN</name>
<dbReference type="Proteomes" id="UP001058271">
    <property type="component" value="Chromosome"/>
</dbReference>
<dbReference type="EMBL" id="CP073721">
    <property type="protein sequence ID" value="UWZ36591.1"/>
    <property type="molecule type" value="Genomic_DNA"/>
</dbReference>
<proteinExistence type="predicted"/>
<sequence>MSDGEEKVRLLQMRHVLLKPDRAHARGEGLAVEAVHNASTPGIEHDPVGYATAGLTTDGEKPTVTGMTIQPATDPSDEMPTGMARLRNAIACELHAQLAMRGETINLADVPEVAFAVTMQLRHAFRIEWAPRWIDERDDGESLGLDATVFRASTLPNEETQGSTDRYPIFDHGWPRRL</sequence>
<evidence type="ECO:0000313" key="2">
    <source>
        <dbReference type="Proteomes" id="UP001058271"/>
    </source>
</evidence>